<sequence length="131" mass="15322">MNMWNQFNLQCPAHDICEYPKQDKLLTEDFSNLVTILTTGAEILTADHPVWTEIKVFHNIQEKYKRILHCDKCLQLLQRVGTCLRKMVLLNLSKNYLDLAERFLVGLQDFASVPFLPSRQQLEFVLIRTQA</sequence>
<dbReference type="Pfam" id="PF14780">
    <property type="entry name" value="NEPRO_N"/>
    <property type="match status" value="1"/>
</dbReference>
<dbReference type="AlphaFoldDB" id="A0A087TV58"/>
<organism evidence="2 3">
    <name type="scientific">Stegodyphus mimosarum</name>
    <name type="common">African social velvet spider</name>
    <dbReference type="NCBI Taxonomy" id="407821"/>
    <lineage>
        <taxon>Eukaryota</taxon>
        <taxon>Metazoa</taxon>
        <taxon>Ecdysozoa</taxon>
        <taxon>Arthropoda</taxon>
        <taxon>Chelicerata</taxon>
        <taxon>Arachnida</taxon>
        <taxon>Araneae</taxon>
        <taxon>Araneomorphae</taxon>
        <taxon>Entelegynae</taxon>
        <taxon>Eresoidea</taxon>
        <taxon>Eresidae</taxon>
        <taxon>Stegodyphus</taxon>
    </lineage>
</organism>
<protein>
    <recommendedName>
        <fullName evidence="1">Nucleolus and neural progenitor protein-like N-terminal domain-containing protein</fullName>
    </recommendedName>
</protein>
<evidence type="ECO:0000259" key="1">
    <source>
        <dbReference type="Pfam" id="PF14780"/>
    </source>
</evidence>
<name>A0A087TV58_STEMI</name>
<feature type="non-terminal residue" evidence="2">
    <location>
        <position position="131"/>
    </location>
</feature>
<dbReference type="Proteomes" id="UP000054359">
    <property type="component" value="Unassembled WGS sequence"/>
</dbReference>
<dbReference type="OrthoDB" id="9899341at2759"/>
<evidence type="ECO:0000313" key="3">
    <source>
        <dbReference type="Proteomes" id="UP000054359"/>
    </source>
</evidence>
<feature type="domain" description="Nucleolus and neural progenitor protein-like N-terminal" evidence="1">
    <location>
        <begin position="4"/>
        <end position="131"/>
    </location>
</feature>
<gene>
    <name evidence="2" type="ORF">X975_01556</name>
</gene>
<evidence type="ECO:0000313" key="2">
    <source>
        <dbReference type="EMBL" id="KFM68997.1"/>
    </source>
</evidence>
<dbReference type="EMBL" id="KK116877">
    <property type="protein sequence ID" value="KFM68997.1"/>
    <property type="molecule type" value="Genomic_DNA"/>
</dbReference>
<proteinExistence type="predicted"/>
<keyword evidence="3" id="KW-1185">Reference proteome</keyword>
<accession>A0A087TV58</accession>
<reference evidence="2 3" key="1">
    <citation type="submission" date="2013-11" db="EMBL/GenBank/DDBJ databases">
        <title>Genome sequencing of Stegodyphus mimosarum.</title>
        <authorList>
            <person name="Bechsgaard J."/>
        </authorList>
    </citation>
    <scope>NUCLEOTIDE SEQUENCE [LARGE SCALE GENOMIC DNA]</scope>
</reference>
<dbReference type="InterPro" id="IPR027951">
    <property type="entry name" value="Nepro_N"/>
</dbReference>